<comment type="cofactor">
    <cofactor evidence="19">
        <name>Mg(2+)</name>
        <dbReference type="ChEBI" id="CHEBI:18420"/>
    </cofactor>
    <cofactor evidence="19">
        <name>Mn(2+)</name>
        <dbReference type="ChEBI" id="CHEBI:29035"/>
    </cofactor>
    <text evidence="19">Magnesium. Can also use manganese.</text>
</comment>
<feature type="binding site" evidence="19">
    <location>
        <position position="290"/>
    </location>
    <ligand>
        <name>Mg(2+)</name>
        <dbReference type="ChEBI" id="CHEBI:18420"/>
    </ligand>
</feature>
<dbReference type="OrthoDB" id="9778595at2"/>
<accession>A0A371K663</accession>
<dbReference type="FunFam" id="3.10.520.10:FF:000001">
    <property type="entry name" value="FAD:protein FMN transferase"/>
    <property type="match status" value="1"/>
</dbReference>
<evidence type="ECO:0000256" key="1">
    <source>
        <dbReference type="ARBA" id="ARBA00008282"/>
    </source>
</evidence>
<gene>
    <name evidence="20" type="ORF">DX914_09800</name>
</gene>
<evidence type="ECO:0000256" key="9">
    <source>
        <dbReference type="ARBA" id="ARBA00022729"/>
    </source>
</evidence>
<dbReference type="InterPro" id="IPR024932">
    <property type="entry name" value="ApbE"/>
</dbReference>
<dbReference type="Proteomes" id="UP000264492">
    <property type="component" value="Unassembled WGS sequence"/>
</dbReference>
<dbReference type="AlphaFoldDB" id="A0A371K663"/>
<evidence type="ECO:0000256" key="8">
    <source>
        <dbReference type="ARBA" id="ARBA00022723"/>
    </source>
</evidence>
<evidence type="ECO:0000256" key="5">
    <source>
        <dbReference type="ARBA" id="ARBA00022519"/>
    </source>
</evidence>
<evidence type="ECO:0000256" key="19">
    <source>
        <dbReference type="PIRSR" id="PIRSR006268-2"/>
    </source>
</evidence>
<keyword evidence="5" id="KW-0997">Cell inner membrane</keyword>
<name>A0A371K663_9GAMM</name>
<keyword evidence="11 18" id="KW-0460">Magnesium</keyword>
<evidence type="ECO:0000256" key="2">
    <source>
        <dbReference type="ARBA" id="ARBA00011955"/>
    </source>
</evidence>
<comment type="caution">
    <text evidence="20">The sequence shown here is derived from an EMBL/GenBank/DDBJ whole genome shotgun (WGS) entry which is preliminary data.</text>
</comment>
<dbReference type="Pfam" id="PF02424">
    <property type="entry name" value="ApbE"/>
    <property type="match status" value="1"/>
</dbReference>
<keyword evidence="14" id="KW-0449">Lipoprotein</keyword>
<feature type="binding site" evidence="19">
    <location>
        <position position="286"/>
    </location>
    <ligand>
        <name>Mg(2+)</name>
        <dbReference type="ChEBI" id="CHEBI:18420"/>
    </ligand>
</feature>
<evidence type="ECO:0000313" key="21">
    <source>
        <dbReference type="Proteomes" id="UP000264492"/>
    </source>
</evidence>
<evidence type="ECO:0000256" key="3">
    <source>
        <dbReference type="ARBA" id="ARBA00016337"/>
    </source>
</evidence>
<dbReference type="Gene3D" id="3.10.520.10">
    <property type="entry name" value="ApbE-like domains"/>
    <property type="match status" value="1"/>
</dbReference>
<evidence type="ECO:0000256" key="7">
    <source>
        <dbReference type="ARBA" id="ARBA00022679"/>
    </source>
</evidence>
<reference evidence="20 21" key="1">
    <citation type="submission" date="2018-08" db="EMBL/GenBank/DDBJ databases">
        <title>Lysobacter sp. zong2l5, whole genome shotgun sequence.</title>
        <authorList>
            <person name="Zhang X."/>
            <person name="Feng G."/>
            <person name="Zhu H."/>
        </authorList>
    </citation>
    <scope>NUCLEOTIDE SEQUENCE [LARGE SCALE GENOMIC DNA]</scope>
    <source>
        <strain evidence="21">zong2l5</strain>
    </source>
</reference>
<dbReference type="GO" id="GO:0005886">
    <property type="term" value="C:plasma membrane"/>
    <property type="evidence" value="ECO:0007669"/>
    <property type="project" value="UniProtKB-SubCell"/>
</dbReference>
<comment type="subcellular location">
    <subcellularLocation>
        <location evidence="17">Cell inner membrane</location>
        <topology evidence="17">Lipid-anchor</topology>
        <orientation evidence="17">Periplasmic side</orientation>
    </subcellularLocation>
</comment>
<feature type="binding site" evidence="19">
    <location>
        <position position="170"/>
    </location>
    <ligand>
        <name>Mg(2+)</name>
        <dbReference type="ChEBI" id="CHEBI:18420"/>
    </ligand>
</feature>
<dbReference type="InterPro" id="IPR003374">
    <property type="entry name" value="ApbE-like_sf"/>
</dbReference>
<evidence type="ECO:0000256" key="17">
    <source>
        <dbReference type="ARBA" id="ARBA00060485"/>
    </source>
</evidence>
<evidence type="ECO:0000256" key="18">
    <source>
        <dbReference type="PIRNR" id="PIRNR006268"/>
    </source>
</evidence>
<evidence type="ECO:0000256" key="10">
    <source>
        <dbReference type="ARBA" id="ARBA00022827"/>
    </source>
</evidence>
<dbReference type="GO" id="GO:0016740">
    <property type="term" value="F:transferase activity"/>
    <property type="evidence" value="ECO:0007669"/>
    <property type="project" value="UniProtKB-UniRule"/>
</dbReference>
<keyword evidence="7 18" id="KW-0808">Transferase</keyword>
<dbReference type="PANTHER" id="PTHR30040:SF2">
    <property type="entry name" value="FAD:PROTEIN FMN TRANSFERASE"/>
    <property type="match status" value="1"/>
</dbReference>
<evidence type="ECO:0000256" key="11">
    <source>
        <dbReference type="ARBA" id="ARBA00022842"/>
    </source>
</evidence>
<keyword evidence="10 18" id="KW-0274">FAD</keyword>
<keyword evidence="6 18" id="KW-0285">Flavoprotein</keyword>
<keyword evidence="9" id="KW-0732">Signal</keyword>
<sequence length="336" mass="35629">MQPPTIRMTWSGPATPAAAARAVQALAGATMGTRWSVKLVAEASALASLQRGIQACLDEVVAQMSTWEPDSDLSRYNRGEAGSMHALPDGFAAVLDAALKLAADSHGAYDPTVGPLVNLWGFGPEGARETAPDDAAIAQAQAHVGWQRVGYDPHARTAVQPGGAYLDFSSIAKGYGVDRVAQWLREQGIEAFLVEVGGELYGQGRKPDGSAWQVAVERPSTDEADESTQAVLALDSYAIATSGDYRRYFDHGGQRYSHTVDPRSGRPVTHALAAVTVLHPQCMQADGLATVLAVLGPQAGMAYANQRQLAAMFVLHDGDGFLTRMTPAFIARQRAA</sequence>
<keyword evidence="13" id="KW-0564">Palmitate</keyword>
<evidence type="ECO:0000256" key="13">
    <source>
        <dbReference type="ARBA" id="ARBA00023139"/>
    </source>
</evidence>
<keyword evidence="21" id="KW-1185">Reference proteome</keyword>
<comment type="similarity">
    <text evidence="1 18">Belongs to the ApbE family.</text>
</comment>
<keyword evidence="12" id="KW-0472">Membrane</keyword>
<comment type="catalytic activity">
    <reaction evidence="16 18">
        <text>L-threonyl-[protein] + FAD = FMN-L-threonyl-[protein] + AMP + H(+)</text>
        <dbReference type="Rhea" id="RHEA:36847"/>
        <dbReference type="Rhea" id="RHEA-COMP:11060"/>
        <dbReference type="Rhea" id="RHEA-COMP:11061"/>
        <dbReference type="ChEBI" id="CHEBI:15378"/>
        <dbReference type="ChEBI" id="CHEBI:30013"/>
        <dbReference type="ChEBI" id="CHEBI:57692"/>
        <dbReference type="ChEBI" id="CHEBI:74257"/>
        <dbReference type="ChEBI" id="CHEBI:456215"/>
        <dbReference type="EC" id="2.7.1.180"/>
    </reaction>
</comment>
<evidence type="ECO:0000256" key="4">
    <source>
        <dbReference type="ARBA" id="ARBA00022475"/>
    </source>
</evidence>
<dbReference type="EMBL" id="QTSU01000001">
    <property type="protein sequence ID" value="RDZ29354.1"/>
    <property type="molecule type" value="Genomic_DNA"/>
</dbReference>
<dbReference type="RefSeq" id="WP_115858791.1">
    <property type="nucleotide sequence ID" value="NZ_QTSU01000001.1"/>
</dbReference>
<evidence type="ECO:0000313" key="20">
    <source>
        <dbReference type="EMBL" id="RDZ29354.1"/>
    </source>
</evidence>
<dbReference type="EC" id="2.7.1.180" evidence="2 18"/>
<proteinExistence type="inferred from homology"/>
<organism evidence="20 21">
    <name type="scientific">Lysobacter silvisoli</name>
    <dbReference type="NCBI Taxonomy" id="2293254"/>
    <lineage>
        <taxon>Bacteria</taxon>
        <taxon>Pseudomonadati</taxon>
        <taxon>Pseudomonadota</taxon>
        <taxon>Gammaproteobacteria</taxon>
        <taxon>Lysobacterales</taxon>
        <taxon>Lysobacteraceae</taxon>
        <taxon>Lysobacter</taxon>
    </lineage>
</organism>
<evidence type="ECO:0000256" key="15">
    <source>
        <dbReference type="ARBA" id="ARBA00031306"/>
    </source>
</evidence>
<evidence type="ECO:0000256" key="16">
    <source>
        <dbReference type="ARBA" id="ARBA00048540"/>
    </source>
</evidence>
<keyword evidence="4" id="KW-1003">Cell membrane</keyword>
<keyword evidence="8 18" id="KW-0479">Metal-binding</keyword>
<dbReference type="PIRSF" id="PIRSF006268">
    <property type="entry name" value="ApbE"/>
    <property type="match status" value="1"/>
</dbReference>
<evidence type="ECO:0000256" key="6">
    <source>
        <dbReference type="ARBA" id="ARBA00022630"/>
    </source>
</evidence>
<dbReference type="PANTHER" id="PTHR30040">
    <property type="entry name" value="THIAMINE BIOSYNTHESIS LIPOPROTEIN APBE"/>
    <property type="match status" value="1"/>
</dbReference>
<protein>
    <recommendedName>
        <fullName evidence="3 18">FAD:protein FMN transferase</fullName>
        <ecNumber evidence="2 18">2.7.1.180</ecNumber>
    </recommendedName>
    <alternativeName>
        <fullName evidence="15 18">Flavin transferase</fullName>
    </alternativeName>
</protein>
<evidence type="ECO:0000256" key="12">
    <source>
        <dbReference type="ARBA" id="ARBA00023136"/>
    </source>
</evidence>
<dbReference type="GO" id="GO:0046872">
    <property type="term" value="F:metal ion binding"/>
    <property type="evidence" value="ECO:0007669"/>
    <property type="project" value="UniProtKB-UniRule"/>
</dbReference>
<evidence type="ECO:0000256" key="14">
    <source>
        <dbReference type="ARBA" id="ARBA00023288"/>
    </source>
</evidence>
<dbReference type="SUPFAM" id="SSF143631">
    <property type="entry name" value="ApbE-like"/>
    <property type="match status" value="1"/>
</dbReference>